<dbReference type="EMBL" id="BONK01000010">
    <property type="protein sequence ID" value="GIG22147.1"/>
    <property type="molecule type" value="Genomic_DNA"/>
</dbReference>
<dbReference type="InterPro" id="IPR012495">
    <property type="entry name" value="TadE-like_dom"/>
</dbReference>
<keyword evidence="1" id="KW-0472">Membrane</keyword>
<keyword evidence="1" id="KW-0812">Transmembrane</keyword>
<protein>
    <recommendedName>
        <fullName evidence="2">TadE-like domain-containing protein</fullName>
    </recommendedName>
</protein>
<proteinExistence type="predicted"/>
<accession>A0A919U363</accession>
<evidence type="ECO:0000313" key="4">
    <source>
        <dbReference type="Proteomes" id="UP000632740"/>
    </source>
</evidence>
<feature type="domain" description="TadE-like" evidence="2">
    <location>
        <begin position="14"/>
        <end position="56"/>
    </location>
</feature>
<name>A0A919U363_9CELL</name>
<dbReference type="Pfam" id="PF07811">
    <property type="entry name" value="TadE"/>
    <property type="match status" value="1"/>
</dbReference>
<evidence type="ECO:0000313" key="3">
    <source>
        <dbReference type="EMBL" id="GIG22147.1"/>
    </source>
</evidence>
<evidence type="ECO:0000259" key="2">
    <source>
        <dbReference type="Pfam" id="PF07811"/>
    </source>
</evidence>
<evidence type="ECO:0000256" key="1">
    <source>
        <dbReference type="SAM" id="Phobius"/>
    </source>
</evidence>
<dbReference type="Proteomes" id="UP000632740">
    <property type="component" value="Unassembled WGS sequence"/>
</dbReference>
<keyword evidence="1" id="KW-1133">Transmembrane helix</keyword>
<feature type="transmembrane region" description="Helical" evidence="1">
    <location>
        <begin position="20"/>
        <end position="43"/>
    </location>
</feature>
<gene>
    <name evidence="3" type="ORF">Cch01nite_28710</name>
</gene>
<sequence>MRRPLRNVPEGDRGSVTAELAVGLPAVALVLVMVLVVASAAVAQTRCADGARTGARAAALGEDDAAVAASARRVAGDGARVVVTRDDGWVTVDVEAAVGFGGRFGPMRVRADAVGRAEPRLPAGSP</sequence>
<dbReference type="NCBIfam" id="NF041390">
    <property type="entry name" value="TadE_Rv3655c"/>
    <property type="match status" value="1"/>
</dbReference>
<dbReference type="AlphaFoldDB" id="A0A919U363"/>
<organism evidence="3 4">
    <name type="scientific">Cellulomonas chitinilytica</name>
    <dbReference type="NCBI Taxonomy" id="398759"/>
    <lineage>
        <taxon>Bacteria</taxon>
        <taxon>Bacillati</taxon>
        <taxon>Actinomycetota</taxon>
        <taxon>Actinomycetes</taxon>
        <taxon>Micrococcales</taxon>
        <taxon>Cellulomonadaceae</taxon>
        <taxon>Cellulomonas</taxon>
    </lineage>
</organism>
<reference evidence="3" key="1">
    <citation type="submission" date="2021-01" db="EMBL/GenBank/DDBJ databases">
        <title>Whole genome shotgun sequence of Cellulomonas chitinilytica NBRC 110799.</title>
        <authorList>
            <person name="Komaki H."/>
            <person name="Tamura T."/>
        </authorList>
    </citation>
    <scope>NUCLEOTIDE SEQUENCE</scope>
    <source>
        <strain evidence="3">NBRC 110799</strain>
    </source>
</reference>
<dbReference type="InterPro" id="IPR049790">
    <property type="entry name" value="Rv3655c/TadE"/>
</dbReference>
<comment type="caution">
    <text evidence="3">The sequence shown here is derived from an EMBL/GenBank/DDBJ whole genome shotgun (WGS) entry which is preliminary data.</text>
</comment>
<dbReference type="RefSeq" id="WP_203756297.1">
    <property type="nucleotide sequence ID" value="NZ_BONK01000010.1"/>
</dbReference>
<keyword evidence="4" id="KW-1185">Reference proteome</keyword>